<keyword evidence="2" id="KW-1185">Reference proteome</keyword>
<sequence length="73" mass="7970">MNQTPRAKKDEVSYVKVSSKLKDAFSQKLSKLPKSKRPKDGTTPVLSDNATVHPNTGSELGTDVLRASTSIQR</sequence>
<gene>
    <name evidence="1" type="ORF">QFC22_006264</name>
</gene>
<proteinExistence type="predicted"/>
<evidence type="ECO:0000313" key="1">
    <source>
        <dbReference type="EMBL" id="KAJ9112515.1"/>
    </source>
</evidence>
<reference evidence="1" key="1">
    <citation type="submission" date="2023-04" db="EMBL/GenBank/DDBJ databases">
        <title>Draft Genome sequencing of Naganishia species isolated from polar environments using Oxford Nanopore Technology.</title>
        <authorList>
            <person name="Leo P."/>
            <person name="Venkateswaran K."/>
        </authorList>
    </citation>
    <scope>NUCLEOTIDE SEQUENCE</scope>
    <source>
        <strain evidence="1">MNA-CCFEE 5425</strain>
    </source>
</reference>
<dbReference type="EMBL" id="JASBWU010000025">
    <property type="protein sequence ID" value="KAJ9112515.1"/>
    <property type="molecule type" value="Genomic_DNA"/>
</dbReference>
<accession>A0ACC2WMX3</accession>
<dbReference type="Proteomes" id="UP001243375">
    <property type="component" value="Unassembled WGS sequence"/>
</dbReference>
<evidence type="ECO:0000313" key="2">
    <source>
        <dbReference type="Proteomes" id="UP001243375"/>
    </source>
</evidence>
<protein>
    <submittedName>
        <fullName evidence="1">Uncharacterized protein</fullName>
    </submittedName>
</protein>
<organism evidence="1 2">
    <name type="scientific">Naganishia vaughanmartiniae</name>
    <dbReference type="NCBI Taxonomy" id="1424756"/>
    <lineage>
        <taxon>Eukaryota</taxon>
        <taxon>Fungi</taxon>
        <taxon>Dikarya</taxon>
        <taxon>Basidiomycota</taxon>
        <taxon>Agaricomycotina</taxon>
        <taxon>Tremellomycetes</taxon>
        <taxon>Filobasidiales</taxon>
        <taxon>Filobasidiaceae</taxon>
        <taxon>Naganishia</taxon>
    </lineage>
</organism>
<name>A0ACC2WMX3_9TREE</name>
<comment type="caution">
    <text evidence="1">The sequence shown here is derived from an EMBL/GenBank/DDBJ whole genome shotgun (WGS) entry which is preliminary data.</text>
</comment>